<organism evidence="1 2">
    <name type="scientific">Falsiporphyromonas endometrii</name>
    <dbReference type="NCBI Taxonomy" id="1387297"/>
    <lineage>
        <taxon>Bacteria</taxon>
        <taxon>Pseudomonadati</taxon>
        <taxon>Bacteroidota</taxon>
        <taxon>Bacteroidia</taxon>
        <taxon>Bacteroidales</taxon>
        <taxon>Porphyromonadaceae</taxon>
        <taxon>Falsiporphyromonas</taxon>
    </lineage>
</organism>
<keyword evidence="2" id="KW-1185">Reference proteome</keyword>
<dbReference type="Pfam" id="PF11756">
    <property type="entry name" value="YgbA_NO"/>
    <property type="match status" value="1"/>
</dbReference>
<dbReference type="InterPro" id="IPR020483">
    <property type="entry name" value="Uncharacterised_YgbA"/>
</dbReference>
<evidence type="ECO:0000313" key="1">
    <source>
        <dbReference type="EMBL" id="MFC4666177.1"/>
    </source>
</evidence>
<evidence type="ECO:0000313" key="2">
    <source>
        <dbReference type="Proteomes" id="UP001596020"/>
    </source>
</evidence>
<name>A0ABV9K7M0_9PORP</name>
<comment type="caution">
    <text evidence="1">The sequence shown here is derived from an EMBL/GenBank/DDBJ whole genome shotgun (WGS) entry which is preliminary data.</text>
</comment>
<dbReference type="RefSeq" id="WP_380078991.1">
    <property type="nucleotide sequence ID" value="NZ_JBHSGO010000180.1"/>
</dbReference>
<sequence>MKTGIDQDKKTIALMVKIYCRHHLKAKNIPDDYLELIDYATKRLDKCKFGAGKPACKDCPVHCYKPEMRRRISEVMRWSGPRMILFAPFAAFKHLYQSLFVRVHRK</sequence>
<gene>
    <name evidence="1" type="ORF">ACFO3G_06150</name>
</gene>
<dbReference type="EMBL" id="JBHSGO010000180">
    <property type="protein sequence ID" value="MFC4666177.1"/>
    <property type="molecule type" value="Genomic_DNA"/>
</dbReference>
<proteinExistence type="predicted"/>
<reference evidence="2" key="1">
    <citation type="journal article" date="2019" name="Int. J. Syst. Evol. Microbiol.">
        <title>The Global Catalogue of Microorganisms (GCM) 10K type strain sequencing project: providing services to taxonomists for standard genome sequencing and annotation.</title>
        <authorList>
            <consortium name="The Broad Institute Genomics Platform"/>
            <consortium name="The Broad Institute Genome Sequencing Center for Infectious Disease"/>
            <person name="Wu L."/>
            <person name="Ma J."/>
        </authorList>
    </citation>
    <scope>NUCLEOTIDE SEQUENCE [LARGE SCALE GENOMIC DNA]</scope>
    <source>
        <strain evidence="2">CGMCC 4.7357</strain>
    </source>
</reference>
<accession>A0ABV9K7M0</accession>
<protein>
    <submittedName>
        <fullName evidence="1">Nitrous oxide-stimulated promoter family protein</fullName>
    </submittedName>
</protein>
<dbReference type="Proteomes" id="UP001596020">
    <property type="component" value="Unassembled WGS sequence"/>
</dbReference>
<dbReference type="NCBIfam" id="NF007714">
    <property type="entry name" value="PRK10410.1-2"/>
    <property type="match status" value="1"/>
</dbReference>